<evidence type="ECO:0000313" key="2">
    <source>
        <dbReference type="Proteomes" id="UP001500707"/>
    </source>
</evidence>
<keyword evidence="2" id="KW-1185">Reference proteome</keyword>
<organism evidence="1 2">
    <name type="scientific">Streptomyces osmaniensis</name>
    <dbReference type="NCBI Taxonomy" id="593134"/>
    <lineage>
        <taxon>Bacteria</taxon>
        <taxon>Bacillati</taxon>
        <taxon>Actinomycetota</taxon>
        <taxon>Actinomycetes</taxon>
        <taxon>Kitasatosporales</taxon>
        <taxon>Streptomycetaceae</taxon>
        <taxon>Streptomyces</taxon>
    </lineage>
</organism>
<accession>A0ABP6XQN3</accession>
<protein>
    <submittedName>
        <fullName evidence="1">Uncharacterized protein</fullName>
    </submittedName>
</protein>
<dbReference type="Proteomes" id="UP001500707">
    <property type="component" value="Unassembled WGS sequence"/>
</dbReference>
<sequence>MPVHAIEITLTRIVDAAELKAAQKESALLLAAAGDRRRLVVLVAAKDERRAVKKVWKRLGGVLPIDVLCSLFPGLDGKSLMSIPMGEEVQARIQRSAAAEQKTPEGYLQQAIARALARDRSLRRAQLERSLDELLRTYGPEEVTGAAARRIGSECPT</sequence>
<gene>
    <name evidence="1" type="ORF">GCM10022295_60700</name>
</gene>
<name>A0ABP6XQN3_9ACTN</name>
<evidence type="ECO:0000313" key="1">
    <source>
        <dbReference type="EMBL" id="GAA3570691.1"/>
    </source>
</evidence>
<comment type="caution">
    <text evidence="1">The sequence shown here is derived from an EMBL/GenBank/DDBJ whole genome shotgun (WGS) entry which is preliminary data.</text>
</comment>
<dbReference type="EMBL" id="BAABCE010000012">
    <property type="protein sequence ID" value="GAA3570691.1"/>
    <property type="molecule type" value="Genomic_DNA"/>
</dbReference>
<reference evidence="2" key="1">
    <citation type="journal article" date="2019" name="Int. J. Syst. Evol. Microbiol.">
        <title>The Global Catalogue of Microorganisms (GCM) 10K type strain sequencing project: providing services to taxonomists for standard genome sequencing and annotation.</title>
        <authorList>
            <consortium name="The Broad Institute Genomics Platform"/>
            <consortium name="The Broad Institute Genome Sequencing Center for Infectious Disease"/>
            <person name="Wu L."/>
            <person name="Ma J."/>
        </authorList>
    </citation>
    <scope>NUCLEOTIDE SEQUENCE [LARGE SCALE GENOMIC DNA]</scope>
    <source>
        <strain evidence="2">JCM 17656</strain>
    </source>
</reference>
<proteinExistence type="predicted"/>
<dbReference type="RefSeq" id="WP_346184377.1">
    <property type="nucleotide sequence ID" value="NZ_BAABCE010000012.1"/>
</dbReference>